<dbReference type="NCBIfam" id="TIGR02532">
    <property type="entry name" value="IV_pilin_GFxxxE"/>
    <property type="match status" value="1"/>
</dbReference>
<dbReference type="Pfam" id="PF11612">
    <property type="entry name" value="T2SSJ"/>
    <property type="match status" value="1"/>
</dbReference>
<keyword evidence="5" id="KW-0488">Methylation</keyword>
<evidence type="ECO:0000256" key="10">
    <source>
        <dbReference type="SAM" id="MobiDB-lite"/>
    </source>
</evidence>
<accession>A0A6V8NCW1</accession>
<sequence length="226" mass="24306">MLDNKGFTLIELLVALALLVILTGALYGTYFSVTAARERGGQRMESRREISATLGGLHNEIASAFFKQGSGPAPSKPGSTPGSSTGGSTSSGSNSNLPSMLFVVEDRDSFGKPASTLAFTYLAPPRLTSAPTSDLTLVSYTVKEKDGVLTLRREARDPYLETTVKSTPYPVIEVIEGFQVECYDGSKWVKTWDTALNNRIPKTVRVTITLKGGEVFRTVASPGYQP</sequence>
<dbReference type="GO" id="GO:0015627">
    <property type="term" value="C:type II protein secretion system complex"/>
    <property type="evidence" value="ECO:0007669"/>
    <property type="project" value="InterPro"/>
</dbReference>
<proteinExistence type="inferred from homology"/>
<evidence type="ECO:0000313" key="12">
    <source>
        <dbReference type="EMBL" id="GFO69373.1"/>
    </source>
</evidence>
<keyword evidence="13" id="KW-1185">Reference proteome</keyword>
<keyword evidence="9 11" id="KW-0472">Membrane</keyword>
<keyword evidence="4" id="KW-1003">Cell membrane</keyword>
<evidence type="ECO:0000256" key="6">
    <source>
        <dbReference type="ARBA" id="ARBA00022519"/>
    </source>
</evidence>
<protein>
    <recommendedName>
        <fullName evidence="3">Type II secretion system protein J</fullName>
    </recommendedName>
</protein>
<dbReference type="EMBL" id="BLXZ01000006">
    <property type="protein sequence ID" value="GFO69373.1"/>
    <property type="molecule type" value="Genomic_DNA"/>
</dbReference>
<evidence type="ECO:0000256" key="1">
    <source>
        <dbReference type="ARBA" id="ARBA00004377"/>
    </source>
</evidence>
<dbReference type="PANTHER" id="PTHR39583:SF2">
    <property type="entry name" value="TYPE II SECRETION SYSTEM PROTEIN J"/>
    <property type="match status" value="1"/>
</dbReference>
<feature type="transmembrane region" description="Helical" evidence="11">
    <location>
        <begin position="12"/>
        <end position="33"/>
    </location>
</feature>
<dbReference type="GO" id="GO:0015628">
    <property type="term" value="P:protein secretion by the type II secretion system"/>
    <property type="evidence" value="ECO:0007669"/>
    <property type="project" value="InterPro"/>
</dbReference>
<dbReference type="PROSITE" id="PS00409">
    <property type="entry name" value="PROKAR_NTER_METHYL"/>
    <property type="match status" value="1"/>
</dbReference>
<dbReference type="InterPro" id="IPR051621">
    <property type="entry name" value="T2SS_protein_J"/>
</dbReference>
<dbReference type="GO" id="GO:0005886">
    <property type="term" value="C:plasma membrane"/>
    <property type="evidence" value="ECO:0007669"/>
    <property type="project" value="UniProtKB-SubCell"/>
</dbReference>
<evidence type="ECO:0000256" key="7">
    <source>
        <dbReference type="ARBA" id="ARBA00022692"/>
    </source>
</evidence>
<evidence type="ECO:0000256" key="5">
    <source>
        <dbReference type="ARBA" id="ARBA00022481"/>
    </source>
</evidence>
<evidence type="ECO:0000256" key="3">
    <source>
        <dbReference type="ARBA" id="ARBA00021539"/>
    </source>
</evidence>
<dbReference type="PANTHER" id="PTHR39583">
    <property type="entry name" value="TYPE II SECRETION SYSTEM PROTEIN J-RELATED"/>
    <property type="match status" value="1"/>
</dbReference>
<comment type="subcellular location">
    <subcellularLocation>
        <location evidence="1">Cell inner membrane</location>
        <topology evidence="1">Single-pass membrane protein</topology>
    </subcellularLocation>
</comment>
<feature type="compositionally biased region" description="Low complexity" evidence="10">
    <location>
        <begin position="69"/>
        <end position="94"/>
    </location>
</feature>
<dbReference type="Proteomes" id="UP000587586">
    <property type="component" value="Unassembled WGS sequence"/>
</dbReference>
<comment type="similarity">
    <text evidence="2">Belongs to the GSP J family.</text>
</comment>
<gene>
    <name evidence="12" type="primary">gspJ</name>
    <name evidence="12" type="ORF">GMLC_29520</name>
</gene>
<dbReference type="InterPro" id="IPR010055">
    <property type="entry name" value="T2SS_protein-GspJ"/>
</dbReference>
<comment type="caution">
    <text evidence="12">The sequence shown here is derived from an EMBL/GenBank/DDBJ whole genome shotgun (WGS) entry which is preliminary data.</text>
</comment>
<evidence type="ECO:0000256" key="8">
    <source>
        <dbReference type="ARBA" id="ARBA00022989"/>
    </source>
</evidence>
<keyword evidence="7 11" id="KW-0812">Transmembrane</keyword>
<evidence type="ECO:0000256" key="11">
    <source>
        <dbReference type="SAM" id="Phobius"/>
    </source>
</evidence>
<dbReference type="InterPro" id="IPR045584">
    <property type="entry name" value="Pilin-like"/>
</dbReference>
<feature type="region of interest" description="Disordered" evidence="10">
    <location>
        <begin position="68"/>
        <end position="94"/>
    </location>
</feature>
<dbReference type="RefSeq" id="WP_183361963.1">
    <property type="nucleotide sequence ID" value="NZ_BLXZ01000006.1"/>
</dbReference>
<dbReference type="InterPro" id="IPR012902">
    <property type="entry name" value="N_methyl_site"/>
</dbReference>
<organism evidence="12 13">
    <name type="scientific">Geomonas limicola</name>
    <dbReference type="NCBI Taxonomy" id="2740186"/>
    <lineage>
        <taxon>Bacteria</taxon>
        <taxon>Pseudomonadati</taxon>
        <taxon>Thermodesulfobacteriota</taxon>
        <taxon>Desulfuromonadia</taxon>
        <taxon>Geobacterales</taxon>
        <taxon>Geobacteraceae</taxon>
        <taxon>Geomonas</taxon>
    </lineage>
</organism>
<evidence type="ECO:0000256" key="9">
    <source>
        <dbReference type="ARBA" id="ARBA00023136"/>
    </source>
</evidence>
<dbReference type="SUPFAM" id="SSF54523">
    <property type="entry name" value="Pili subunits"/>
    <property type="match status" value="2"/>
</dbReference>
<evidence type="ECO:0000256" key="2">
    <source>
        <dbReference type="ARBA" id="ARBA00011084"/>
    </source>
</evidence>
<reference evidence="13" key="1">
    <citation type="submission" date="2020-06" db="EMBL/GenBank/DDBJ databases">
        <title>Draft genomic sequecing of Geomonas sp. Red745.</title>
        <authorList>
            <person name="Itoh H."/>
            <person name="Xu Z.X."/>
            <person name="Ushijima N."/>
            <person name="Masuda Y."/>
            <person name="Shiratori Y."/>
            <person name="Senoo K."/>
        </authorList>
    </citation>
    <scope>NUCLEOTIDE SEQUENCE [LARGE SCALE GENOMIC DNA]</scope>
    <source>
        <strain evidence="13">Red745</strain>
    </source>
</reference>
<dbReference type="Pfam" id="PF07963">
    <property type="entry name" value="N_methyl"/>
    <property type="match status" value="1"/>
</dbReference>
<dbReference type="AlphaFoldDB" id="A0A6V8NCW1"/>
<name>A0A6V8NCW1_9BACT</name>
<evidence type="ECO:0000313" key="13">
    <source>
        <dbReference type="Proteomes" id="UP000587586"/>
    </source>
</evidence>
<evidence type="ECO:0000256" key="4">
    <source>
        <dbReference type="ARBA" id="ARBA00022475"/>
    </source>
</evidence>
<keyword evidence="6" id="KW-0997">Cell inner membrane</keyword>
<keyword evidence="8 11" id="KW-1133">Transmembrane helix</keyword>